<organism evidence="1 2">
    <name type="scientific">Bizionia argentinensis JUB59</name>
    <dbReference type="NCBI Taxonomy" id="1046627"/>
    <lineage>
        <taxon>Bacteria</taxon>
        <taxon>Pseudomonadati</taxon>
        <taxon>Bacteroidota</taxon>
        <taxon>Flavobacteriia</taxon>
        <taxon>Flavobacteriales</taxon>
        <taxon>Flavobacteriaceae</taxon>
        <taxon>Bizionia</taxon>
    </lineage>
</organism>
<dbReference type="EMBL" id="AFXZ01000067">
    <property type="protein sequence ID" value="TLG98998.1"/>
    <property type="molecule type" value="Genomic_DNA"/>
</dbReference>
<proteinExistence type="predicted"/>
<sequence length="94" mass="10752">MNTINQKPAFIPKVYCNIFGHDFKISRNVTLHVKEYKCKTCKQQATTNSNGKLTILTPKFREINNTLEKVYNRRTARLAPPIFTESDLGPPIIA</sequence>
<dbReference type="RefSeq" id="WP_050807319.1">
    <property type="nucleotide sequence ID" value="NZ_AFXZ01000067.1"/>
</dbReference>
<dbReference type="OrthoDB" id="1450221at2"/>
<keyword evidence="2" id="KW-1185">Reference proteome</keyword>
<reference evidence="1 2" key="1">
    <citation type="journal article" date="2008" name="Int. J. Syst. Evol. Microbiol.">
        <title>Bizionia argentinensis sp. nov., isolated from surface marine water in Antarctica.</title>
        <authorList>
            <person name="Bercovich A."/>
            <person name="Vazquez S.C."/>
            <person name="Yankilevich P."/>
            <person name="Coria S.H."/>
            <person name="Foti M."/>
            <person name="Hernandez E."/>
            <person name="Vidal A."/>
            <person name="Ruberto L."/>
            <person name="Melo C."/>
            <person name="Marenssi S."/>
            <person name="Criscuolo M."/>
            <person name="Memoli M."/>
            <person name="Arguelles M."/>
            <person name="Mac Cormack W.P."/>
        </authorList>
    </citation>
    <scope>NUCLEOTIDE SEQUENCE [LARGE SCALE GENOMIC DNA]</scope>
    <source>
        <strain evidence="1 2">JUB59</strain>
    </source>
</reference>
<dbReference type="AlphaFoldDB" id="A0A4V6I6V9"/>
<evidence type="ECO:0000313" key="2">
    <source>
        <dbReference type="Proteomes" id="UP000003730"/>
    </source>
</evidence>
<gene>
    <name evidence="1" type="ORF">BZARG_03655</name>
</gene>
<dbReference type="Proteomes" id="UP000003730">
    <property type="component" value="Unassembled WGS sequence"/>
</dbReference>
<comment type="caution">
    <text evidence="1">The sequence shown here is derived from an EMBL/GenBank/DDBJ whole genome shotgun (WGS) entry which is preliminary data.</text>
</comment>
<evidence type="ECO:0000313" key="1">
    <source>
        <dbReference type="EMBL" id="TLG98998.1"/>
    </source>
</evidence>
<accession>A0A4V6I6V9</accession>
<protein>
    <submittedName>
        <fullName evidence="1">Uncharacterized protein</fullName>
    </submittedName>
</protein>
<name>A0A4V6I6V9_9FLAO</name>